<dbReference type="PANTHER" id="PTHR43861:SF6">
    <property type="entry name" value="METHYLTRANSFERASE TYPE 11"/>
    <property type="match status" value="1"/>
</dbReference>
<dbReference type="InterPro" id="IPR029063">
    <property type="entry name" value="SAM-dependent_MTases_sf"/>
</dbReference>
<gene>
    <name evidence="1" type="ORF">A2361_02035</name>
</gene>
<reference evidence="1 2" key="1">
    <citation type="journal article" date="2016" name="Nat. Commun.">
        <title>Thousands of microbial genomes shed light on interconnected biogeochemical processes in an aquifer system.</title>
        <authorList>
            <person name="Anantharaman K."/>
            <person name="Brown C.T."/>
            <person name="Hug L.A."/>
            <person name="Sharon I."/>
            <person name="Castelle C.J."/>
            <person name="Probst A.J."/>
            <person name="Thomas B.C."/>
            <person name="Singh A."/>
            <person name="Wilkins M.J."/>
            <person name="Karaoz U."/>
            <person name="Brodie E.L."/>
            <person name="Williams K.H."/>
            <person name="Hubbard S.S."/>
            <person name="Banfield J.F."/>
        </authorList>
    </citation>
    <scope>NUCLEOTIDE SEQUENCE [LARGE SCALE GENOMIC DNA]</scope>
</reference>
<name>A0A1F8CU94_9BACT</name>
<proteinExistence type="predicted"/>
<dbReference type="Proteomes" id="UP000178848">
    <property type="component" value="Unassembled WGS sequence"/>
</dbReference>
<organism evidence="1 2">
    <name type="scientific">Candidatus Woesebacteria bacterium RIFOXYB1_FULL_40_26</name>
    <dbReference type="NCBI Taxonomy" id="1802539"/>
    <lineage>
        <taxon>Bacteria</taxon>
        <taxon>Candidatus Woeseibacteriota</taxon>
    </lineage>
</organism>
<dbReference type="AlphaFoldDB" id="A0A1F8CU94"/>
<sequence length="245" mass="28646">MSYRQYEAWGRKKLILDAVEPTHYVRNKLVMRHIKRLKQMGAHHVLEIGCGVGHLSKKMGLMGLHVDAFDLDKNAIALAKEVNNDSNVTFRSQNLLKYKPIKKYDMILMIEVLEHIEQDQIALEKVYTMLKAGGSLLLTVPAFEAYRTDFDHWSGHIRRYTKEDLQQKLETAGFQVQHARYFGYPLLKFYYFNGYLRMARKKEKLQSGTLPWWISILRVLNKIFLLDLLFNSKKGINLIVLATKK</sequence>
<dbReference type="SUPFAM" id="SSF53335">
    <property type="entry name" value="S-adenosyl-L-methionine-dependent methyltransferases"/>
    <property type="match status" value="1"/>
</dbReference>
<dbReference type="Gene3D" id="3.40.50.150">
    <property type="entry name" value="Vaccinia Virus protein VP39"/>
    <property type="match status" value="1"/>
</dbReference>
<dbReference type="PANTHER" id="PTHR43861">
    <property type="entry name" value="TRANS-ACONITATE 2-METHYLTRANSFERASE-RELATED"/>
    <property type="match status" value="1"/>
</dbReference>
<dbReference type="CDD" id="cd02440">
    <property type="entry name" value="AdoMet_MTases"/>
    <property type="match status" value="1"/>
</dbReference>
<comment type="caution">
    <text evidence="1">The sequence shown here is derived from an EMBL/GenBank/DDBJ whole genome shotgun (WGS) entry which is preliminary data.</text>
</comment>
<evidence type="ECO:0000313" key="2">
    <source>
        <dbReference type="Proteomes" id="UP000178848"/>
    </source>
</evidence>
<protein>
    <recommendedName>
        <fullName evidence="3">Methyltransferase domain-containing protein</fullName>
    </recommendedName>
</protein>
<dbReference type="Pfam" id="PF13489">
    <property type="entry name" value="Methyltransf_23"/>
    <property type="match status" value="1"/>
</dbReference>
<evidence type="ECO:0000313" key="1">
    <source>
        <dbReference type="EMBL" id="OGM79852.1"/>
    </source>
</evidence>
<accession>A0A1F8CU94</accession>
<evidence type="ECO:0008006" key="3">
    <source>
        <dbReference type="Google" id="ProtNLM"/>
    </source>
</evidence>
<dbReference type="EMBL" id="MGHZ01000042">
    <property type="protein sequence ID" value="OGM79852.1"/>
    <property type="molecule type" value="Genomic_DNA"/>
</dbReference>